<sequence>MHASVHAGLHGEGFIYALACAAGFTTAKMNLDVDGVDWQIAHPGPKGTVRSPKIECQVKARSAPELRDDCFQLRLDAGGYNKIAGEGFRIPRFLFLVAVPDEISGYAVCTHDAMRLGTAGYWLAMADKPVVPIGEEHPKTIVLSVPRRNLLTVHSLGALLAGDLEGAKS</sequence>
<evidence type="ECO:0000313" key="3">
    <source>
        <dbReference type="Proteomes" id="UP001240984"/>
    </source>
</evidence>
<name>A0ABT9N4J3_9ACTN</name>
<accession>A0ABT9N4J3</accession>
<organism evidence="2 3">
    <name type="scientific">Catenuloplanes nepalensis</name>
    <dbReference type="NCBI Taxonomy" id="587533"/>
    <lineage>
        <taxon>Bacteria</taxon>
        <taxon>Bacillati</taxon>
        <taxon>Actinomycetota</taxon>
        <taxon>Actinomycetes</taxon>
        <taxon>Micromonosporales</taxon>
        <taxon>Micromonosporaceae</taxon>
        <taxon>Catenuloplanes</taxon>
    </lineage>
</organism>
<dbReference type="RefSeq" id="WP_306836670.1">
    <property type="nucleotide sequence ID" value="NZ_JAUSRA010000001.1"/>
</dbReference>
<gene>
    <name evidence="2" type="ORF">J2S43_007147</name>
</gene>
<dbReference type="Proteomes" id="UP001240984">
    <property type="component" value="Unassembled WGS sequence"/>
</dbReference>
<comment type="caution">
    <text evidence="2">The sequence shown here is derived from an EMBL/GenBank/DDBJ whole genome shotgun (WGS) entry which is preliminary data.</text>
</comment>
<protein>
    <recommendedName>
        <fullName evidence="1">DUF4365 domain-containing protein</fullName>
    </recommendedName>
</protein>
<evidence type="ECO:0000313" key="2">
    <source>
        <dbReference type="EMBL" id="MDP9798635.1"/>
    </source>
</evidence>
<keyword evidence="3" id="KW-1185">Reference proteome</keyword>
<proteinExistence type="predicted"/>
<dbReference type="EMBL" id="JAUSRA010000001">
    <property type="protein sequence ID" value="MDP9798635.1"/>
    <property type="molecule type" value="Genomic_DNA"/>
</dbReference>
<evidence type="ECO:0000259" key="1">
    <source>
        <dbReference type="Pfam" id="PF14280"/>
    </source>
</evidence>
<dbReference type="InterPro" id="IPR025375">
    <property type="entry name" value="DUF4365"/>
</dbReference>
<reference evidence="2 3" key="1">
    <citation type="submission" date="2023-07" db="EMBL/GenBank/DDBJ databases">
        <title>Sequencing the genomes of 1000 actinobacteria strains.</title>
        <authorList>
            <person name="Klenk H.-P."/>
        </authorList>
    </citation>
    <scope>NUCLEOTIDE SEQUENCE [LARGE SCALE GENOMIC DNA]</scope>
    <source>
        <strain evidence="2 3">DSM 44710</strain>
    </source>
</reference>
<dbReference type="Pfam" id="PF14280">
    <property type="entry name" value="DUF4365"/>
    <property type="match status" value="1"/>
</dbReference>
<feature type="domain" description="DUF4365" evidence="1">
    <location>
        <begin position="12"/>
        <end position="160"/>
    </location>
</feature>